<evidence type="ECO:0000313" key="2">
    <source>
        <dbReference type="EMBL" id="TMW67539.1"/>
    </source>
</evidence>
<dbReference type="AlphaFoldDB" id="A0A8K1CQ32"/>
<name>A0A8K1CQ32_PYTOL</name>
<dbReference type="OrthoDB" id="102559at2759"/>
<organism evidence="2 3">
    <name type="scientific">Pythium oligandrum</name>
    <name type="common">Mycoparasitic fungus</name>
    <dbReference type="NCBI Taxonomy" id="41045"/>
    <lineage>
        <taxon>Eukaryota</taxon>
        <taxon>Sar</taxon>
        <taxon>Stramenopiles</taxon>
        <taxon>Oomycota</taxon>
        <taxon>Peronosporomycetes</taxon>
        <taxon>Pythiales</taxon>
        <taxon>Pythiaceae</taxon>
        <taxon>Pythium</taxon>
    </lineage>
</organism>
<protein>
    <recommendedName>
        <fullName evidence="1">Rhodanese domain-containing protein</fullName>
    </recommendedName>
</protein>
<dbReference type="PROSITE" id="PS50206">
    <property type="entry name" value="RHODANESE_3"/>
    <property type="match status" value="1"/>
</dbReference>
<keyword evidence="3" id="KW-1185">Reference proteome</keyword>
<evidence type="ECO:0000259" key="1">
    <source>
        <dbReference type="PROSITE" id="PS50206"/>
    </source>
</evidence>
<dbReference type="InterPro" id="IPR036873">
    <property type="entry name" value="Rhodanese-like_dom_sf"/>
</dbReference>
<sequence length="161" mass="18141">MTILVEVQDEELIAQFTMTSEAPHAETQDLHPQIPRVEPRELADALRNTETKRPLIIDVREAGTGGFIRGAVNVPKPDFDDEEKVEALIAKIKDEQEIVFHCQHSQQRGPTAAYQFLARLEKQLGDGERKPNVKVLRGGFHQFSQEFGQEESLVDQSPLGQ</sequence>
<dbReference type="Gene3D" id="3.40.250.10">
    <property type="entry name" value="Rhodanese-like domain"/>
    <property type="match status" value="1"/>
</dbReference>
<dbReference type="SMART" id="SM00450">
    <property type="entry name" value="RHOD"/>
    <property type="match status" value="1"/>
</dbReference>
<accession>A0A8K1CQ32</accession>
<dbReference type="PANTHER" id="PTHR10828">
    <property type="entry name" value="M-PHASE INDUCER PHOSPHATASE DUAL SPECIFICITY PHOSPHATASE CDC25"/>
    <property type="match status" value="1"/>
</dbReference>
<dbReference type="Proteomes" id="UP000794436">
    <property type="component" value="Unassembled WGS sequence"/>
</dbReference>
<dbReference type="InterPro" id="IPR001763">
    <property type="entry name" value="Rhodanese-like_dom"/>
</dbReference>
<evidence type="ECO:0000313" key="3">
    <source>
        <dbReference type="Proteomes" id="UP000794436"/>
    </source>
</evidence>
<gene>
    <name evidence="2" type="ORF">Poli38472_011159</name>
</gene>
<dbReference type="GO" id="GO:0005634">
    <property type="term" value="C:nucleus"/>
    <property type="evidence" value="ECO:0007669"/>
    <property type="project" value="TreeGrafter"/>
</dbReference>
<dbReference type="Pfam" id="PF00581">
    <property type="entry name" value="Rhodanese"/>
    <property type="match status" value="1"/>
</dbReference>
<proteinExistence type="predicted"/>
<comment type="caution">
    <text evidence="2">The sequence shown here is derived from an EMBL/GenBank/DDBJ whole genome shotgun (WGS) entry which is preliminary data.</text>
</comment>
<dbReference type="GO" id="GO:0005737">
    <property type="term" value="C:cytoplasm"/>
    <property type="evidence" value="ECO:0007669"/>
    <property type="project" value="TreeGrafter"/>
</dbReference>
<dbReference type="GO" id="GO:0004725">
    <property type="term" value="F:protein tyrosine phosphatase activity"/>
    <property type="evidence" value="ECO:0007669"/>
    <property type="project" value="TreeGrafter"/>
</dbReference>
<dbReference type="EMBL" id="SPLM01000004">
    <property type="protein sequence ID" value="TMW67539.1"/>
    <property type="molecule type" value="Genomic_DNA"/>
</dbReference>
<reference evidence="2" key="1">
    <citation type="submission" date="2019-03" db="EMBL/GenBank/DDBJ databases">
        <title>Long read genome sequence of the mycoparasitic Pythium oligandrum ATCC 38472 isolated from sugarbeet rhizosphere.</title>
        <authorList>
            <person name="Gaulin E."/>
        </authorList>
    </citation>
    <scope>NUCLEOTIDE SEQUENCE</scope>
    <source>
        <strain evidence="2">ATCC 38472_TT</strain>
    </source>
</reference>
<feature type="domain" description="Rhodanese" evidence="1">
    <location>
        <begin position="50"/>
        <end position="152"/>
    </location>
</feature>
<dbReference type="PANTHER" id="PTHR10828:SF38">
    <property type="entry name" value="ARSENICAL-RESISTANCE PROTEIN 2-RELATED"/>
    <property type="match status" value="1"/>
</dbReference>
<dbReference type="SUPFAM" id="SSF52821">
    <property type="entry name" value="Rhodanese/Cell cycle control phosphatase"/>
    <property type="match status" value="1"/>
</dbReference>